<proteinExistence type="predicted"/>
<name>A0A1I2MV44_9FIRM</name>
<feature type="chain" id="PRO_5039474647" description="Lipoprotein" evidence="2">
    <location>
        <begin position="28"/>
        <end position="243"/>
    </location>
</feature>
<dbReference type="RefSeq" id="WP_092467548.1">
    <property type="nucleotide sequence ID" value="NZ_FOOX01000001.1"/>
</dbReference>
<keyword evidence="2" id="KW-0732">Signal</keyword>
<sequence>MKLNRINILFIALISVLVIGCSNGTQSGTQTPQKAAQENTAADTAAQQVALPEEQPALFGKVKDIVGNEVIVFKGEVAQNEESPKQDTPKEEPVSDEAQDKMQSLRADLQSGKITPEQAREEMQKLGLQPGQAQNRANSMNFTDETETFIIPVGTPIVTMQRGSNGANQVGLTEIKKDTILRIWKTDDTVSFVQVMSGSGAMGNRQGAGGQTPGGGGGMQPGMGGVIINPGMGGGTSGAGGRQ</sequence>
<dbReference type="STRING" id="341036.SAMN05660649_00052"/>
<feature type="region of interest" description="Disordered" evidence="1">
    <location>
        <begin position="202"/>
        <end position="243"/>
    </location>
</feature>
<evidence type="ECO:0000313" key="3">
    <source>
        <dbReference type="EMBL" id="SFF93001.1"/>
    </source>
</evidence>
<evidence type="ECO:0000313" key="4">
    <source>
        <dbReference type="Proteomes" id="UP000199337"/>
    </source>
</evidence>
<dbReference type="OrthoDB" id="1787414at2"/>
<feature type="compositionally biased region" description="Basic and acidic residues" evidence="1">
    <location>
        <begin position="82"/>
        <end position="93"/>
    </location>
</feature>
<dbReference type="Proteomes" id="UP000199337">
    <property type="component" value="Unassembled WGS sequence"/>
</dbReference>
<gene>
    <name evidence="3" type="ORF">SAMN05660649_00052</name>
</gene>
<dbReference type="AlphaFoldDB" id="A0A1I2MV44"/>
<feature type="compositionally biased region" description="Gly residues" evidence="1">
    <location>
        <begin position="206"/>
        <end position="243"/>
    </location>
</feature>
<reference evidence="4" key="1">
    <citation type="submission" date="2016-10" db="EMBL/GenBank/DDBJ databases">
        <authorList>
            <person name="Varghese N."/>
            <person name="Submissions S."/>
        </authorList>
    </citation>
    <scope>NUCLEOTIDE SEQUENCE [LARGE SCALE GENOMIC DNA]</scope>
    <source>
        <strain evidence="4">DSM 17038</strain>
    </source>
</reference>
<dbReference type="EMBL" id="FOOX01000001">
    <property type="protein sequence ID" value="SFF93001.1"/>
    <property type="molecule type" value="Genomic_DNA"/>
</dbReference>
<evidence type="ECO:0000256" key="1">
    <source>
        <dbReference type="SAM" id="MobiDB-lite"/>
    </source>
</evidence>
<evidence type="ECO:0008006" key="5">
    <source>
        <dbReference type="Google" id="ProtNLM"/>
    </source>
</evidence>
<feature type="signal peptide" evidence="2">
    <location>
        <begin position="1"/>
        <end position="27"/>
    </location>
</feature>
<keyword evidence="4" id="KW-1185">Reference proteome</keyword>
<organism evidence="3 4">
    <name type="scientific">Desulfotruncus arcticus DSM 17038</name>
    <dbReference type="NCBI Taxonomy" id="1121424"/>
    <lineage>
        <taxon>Bacteria</taxon>
        <taxon>Bacillati</taxon>
        <taxon>Bacillota</taxon>
        <taxon>Clostridia</taxon>
        <taxon>Eubacteriales</taxon>
        <taxon>Desulfallaceae</taxon>
        <taxon>Desulfotruncus</taxon>
    </lineage>
</organism>
<protein>
    <recommendedName>
        <fullName evidence="5">Lipoprotein</fullName>
    </recommendedName>
</protein>
<dbReference type="PROSITE" id="PS51257">
    <property type="entry name" value="PROKAR_LIPOPROTEIN"/>
    <property type="match status" value="1"/>
</dbReference>
<evidence type="ECO:0000256" key="2">
    <source>
        <dbReference type="SAM" id="SignalP"/>
    </source>
</evidence>
<accession>A0A1I2MV44</accession>
<feature type="region of interest" description="Disordered" evidence="1">
    <location>
        <begin position="77"/>
        <end position="102"/>
    </location>
</feature>